<evidence type="ECO:0000256" key="2">
    <source>
        <dbReference type="SAM" id="SignalP"/>
    </source>
</evidence>
<feature type="region of interest" description="Disordered" evidence="1">
    <location>
        <begin position="266"/>
        <end position="293"/>
    </location>
</feature>
<gene>
    <name evidence="3" type="ORF">JDV02_003049</name>
</gene>
<proteinExistence type="predicted"/>
<protein>
    <submittedName>
        <fullName evidence="3">Uncharacterized protein</fullName>
    </submittedName>
</protein>
<dbReference type="AlphaFoldDB" id="A0A9Q8QD82"/>
<reference evidence="3" key="1">
    <citation type="submission" date="2021-11" db="EMBL/GenBank/DDBJ databases">
        <title>Purpureocillium_takamizusanense_genome.</title>
        <authorList>
            <person name="Nguyen N.-H."/>
        </authorList>
    </citation>
    <scope>NUCLEOTIDE SEQUENCE</scope>
    <source>
        <strain evidence="3">PT3</strain>
    </source>
</reference>
<evidence type="ECO:0000256" key="1">
    <source>
        <dbReference type="SAM" id="MobiDB-lite"/>
    </source>
</evidence>
<keyword evidence="2" id="KW-0732">Signal</keyword>
<evidence type="ECO:0000313" key="3">
    <source>
        <dbReference type="EMBL" id="UNI16627.1"/>
    </source>
</evidence>
<evidence type="ECO:0000313" key="4">
    <source>
        <dbReference type="Proteomes" id="UP000829364"/>
    </source>
</evidence>
<organism evidence="3 4">
    <name type="scientific">Purpureocillium takamizusanense</name>
    <dbReference type="NCBI Taxonomy" id="2060973"/>
    <lineage>
        <taxon>Eukaryota</taxon>
        <taxon>Fungi</taxon>
        <taxon>Dikarya</taxon>
        <taxon>Ascomycota</taxon>
        <taxon>Pezizomycotina</taxon>
        <taxon>Sordariomycetes</taxon>
        <taxon>Hypocreomycetidae</taxon>
        <taxon>Hypocreales</taxon>
        <taxon>Ophiocordycipitaceae</taxon>
        <taxon>Purpureocillium</taxon>
    </lineage>
</organism>
<feature type="chain" id="PRO_5040369340" evidence="2">
    <location>
        <begin position="18"/>
        <end position="317"/>
    </location>
</feature>
<sequence length="317" mass="31658">MKRLLLLPRAALVGAAAAAIEHITLPVFDNAVVKALNPTDPGYTACRLVSAKVNICVSSAGGPTAISTAEPLALAKCACCDGTNPVAAAYSSCAVYLSTEAPEMSSQYSAYTNLASLCRVGNANNCAGTSGAATVASVTDSPSSVTSGATGTIPITSVSGLGNVAPACSSMFGLYESCSKNVPGFANAPYGVQAPCYCCVTLRGEATWTDQLDKYAQTCRDWAKASGPSSIYTVAKTFAGFCQNFSDACFSTSTLATNEATATATAATTSTDAPVTSKPQSSPTTTTAAPTTTGGAASLRIGSAAGLVVAAVIAVVL</sequence>
<accession>A0A9Q8QD82</accession>
<dbReference type="OrthoDB" id="4153189at2759"/>
<dbReference type="Proteomes" id="UP000829364">
    <property type="component" value="Chromosome 2"/>
</dbReference>
<dbReference type="RefSeq" id="XP_047840108.1">
    <property type="nucleotide sequence ID" value="XM_047984135.1"/>
</dbReference>
<dbReference type="GeneID" id="72065009"/>
<dbReference type="EMBL" id="CP086355">
    <property type="protein sequence ID" value="UNI16627.1"/>
    <property type="molecule type" value="Genomic_DNA"/>
</dbReference>
<name>A0A9Q8QD82_9HYPO</name>
<keyword evidence="4" id="KW-1185">Reference proteome</keyword>
<feature type="signal peptide" evidence="2">
    <location>
        <begin position="1"/>
        <end position="17"/>
    </location>
</feature>
<dbReference type="KEGG" id="ptkz:JDV02_003049"/>